<dbReference type="EMBL" id="JAQYXP010000004">
    <property type="protein sequence ID" value="MEN3238129.1"/>
    <property type="molecule type" value="Genomic_DNA"/>
</dbReference>
<keyword evidence="2" id="KW-1185">Reference proteome</keyword>
<dbReference type="Proteomes" id="UP001407347">
    <property type="component" value="Unassembled WGS sequence"/>
</dbReference>
<comment type="caution">
    <text evidence="1">The sequence shown here is derived from an EMBL/GenBank/DDBJ whole genome shotgun (WGS) entry which is preliminary data.</text>
</comment>
<dbReference type="Pfam" id="PF07183">
    <property type="entry name" value="DUF1403"/>
    <property type="match status" value="1"/>
</dbReference>
<accession>A0ABV0A2T2</accession>
<dbReference type="InterPro" id="IPR009843">
    <property type="entry name" value="DUF1403"/>
</dbReference>
<organism evidence="1 2">
    <name type="scientific">Methylobacterium ajmalii</name>
    <dbReference type="NCBI Taxonomy" id="2738439"/>
    <lineage>
        <taxon>Bacteria</taxon>
        <taxon>Pseudomonadati</taxon>
        <taxon>Pseudomonadota</taxon>
        <taxon>Alphaproteobacteria</taxon>
        <taxon>Hyphomicrobiales</taxon>
        <taxon>Methylobacteriaceae</taxon>
        <taxon>Methylobacterium</taxon>
    </lineage>
</organism>
<evidence type="ECO:0000313" key="1">
    <source>
        <dbReference type="EMBL" id="MEN3238129.1"/>
    </source>
</evidence>
<name>A0ABV0A2T2_9HYPH</name>
<reference evidence="1 2" key="1">
    <citation type="journal article" date="2023" name="PLoS ONE">
        <title>Complete genome assembly of Hawai'i environmental nontuberculous mycobacteria reveals unexpected co-isolation with methylobacteria.</title>
        <authorList>
            <person name="Hendrix J."/>
            <person name="Epperson L.E."/>
            <person name="Tong E.I."/>
            <person name="Chan Y.L."/>
            <person name="Hasan N.A."/>
            <person name="Dawrs S.N."/>
            <person name="Norton G.J."/>
            <person name="Virdi R."/>
            <person name="Crooks J.L."/>
            <person name="Chan E.D."/>
            <person name="Honda J.R."/>
            <person name="Strong M."/>
        </authorList>
    </citation>
    <scope>NUCLEOTIDE SEQUENCE [LARGE SCALE GENOMIC DNA]</scope>
    <source>
        <strain evidence="1 2">NJH_HI04-1</strain>
    </source>
</reference>
<proteinExistence type="predicted"/>
<evidence type="ECO:0000313" key="2">
    <source>
        <dbReference type="Proteomes" id="UP001407347"/>
    </source>
</evidence>
<protein>
    <submittedName>
        <fullName evidence="1">DUF1403 family protein</fullName>
    </submittedName>
</protein>
<dbReference type="RefSeq" id="WP_060851160.1">
    <property type="nucleotide sequence ID" value="NZ_JAQYXP010000004.1"/>
</dbReference>
<sequence>MPAWVRNGREEGGAALAAGAALLALDQVQRTAVAWLGTMRLRQALAAAGATGSLLRLREDLAAFRDAHHLTRPADNPGPAGHVHRAWRSLASQPARLDAVGLARLVGPLAPAVTHGDLLAAVGDHGSGDPVTAAATAAARLRAAKPGPDGDVLGLMLADLVLAARLGWAHPVPLLATALAQPALRARLLRRPGPRSNPDWIVACQAGYATAAAETYVRARDLAHRAEALTNAMRVVRTKGASHGLAALLADDVVAATHLAGLGSERAARRFLDRLVALGAVREHTGRATFRLYGL</sequence>
<gene>
    <name evidence="1" type="ORF">PUR29_32235</name>
</gene>